<dbReference type="GO" id="GO:0016301">
    <property type="term" value="F:kinase activity"/>
    <property type="evidence" value="ECO:0007669"/>
    <property type="project" value="UniProtKB-KW"/>
</dbReference>
<dbReference type="InterPro" id="IPR008279">
    <property type="entry name" value="PEP-util_enz_mobile_dom"/>
</dbReference>
<dbReference type="InterPro" id="IPR010121">
    <property type="entry name" value="Pyruvate_phosphate_dikinase"/>
</dbReference>
<dbReference type="Pfam" id="PF00391">
    <property type="entry name" value="PEP-utilizers"/>
    <property type="match status" value="1"/>
</dbReference>
<keyword evidence="3" id="KW-1185">Reference proteome</keyword>
<keyword evidence="2" id="KW-0808">Transferase</keyword>
<comment type="caution">
    <text evidence="2">The sequence shown here is derived from an EMBL/GenBank/DDBJ whole genome shotgun (WGS) entry which is preliminary data.</text>
</comment>
<feature type="domain" description="PEP-utilising enzyme mobile" evidence="1">
    <location>
        <begin position="173"/>
        <end position="252"/>
    </location>
</feature>
<dbReference type="PROSITE" id="PS00370">
    <property type="entry name" value="PEP_ENZYMES_PHOS_SITE"/>
    <property type="match status" value="1"/>
</dbReference>
<dbReference type="SUPFAM" id="SSF56059">
    <property type="entry name" value="Glutathione synthetase ATP-binding domain-like"/>
    <property type="match status" value="1"/>
</dbReference>
<dbReference type="AlphaFoldDB" id="A0A0F3H0V9"/>
<dbReference type="Gene3D" id="3.50.30.10">
    <property type="entry name" value="Phosphohistidine domain"/>
    <property type="match status" value="1"/>
</dbReference>
<keyword evidence="2" id="KW-0670">Pyruvate</keyword>
<dbReference type="InterPro" id="IPR036637">
    <property type="entry name" value="Phosphohistidine_dom_sf"/>
</dbReference>
<dbReference type="PANTHER" id="PTHR22931">
    <property type="entry name" value="PHOSPHOENOLPYRUVATE DIKINASE-RELATED"/>
    <property type="match status" value="1"/>
</dbReference>
<dbReference type="GO" id="GO:0050242">
    <property type="term" value="F:pyruvate, phosphate dikinase activity"/>
    <property type="evidence" value="ECO:0007669"/>
    <property type="project" value="InterPro"/>
</dbReference>
<keyword evidence="2" id="KW-0418">Kinase</keyword>
<evidence type="ECO:0000313" key="2">
    <source>
        <dbReference type="EMBL" id="KJU87752.1"/>
    </source>
</evidence>
<organism evidence="2 3">
    <name type="scientific">Candidatus Magnetobacterium bavaricum</name>
    <dbReference type="NCBI Taxonomy" id="29290"/>
    <lineage>
        <taxon>Bacteria</taxon>
        <taxon>Pseudomonadati</taxon>
        <taxon>Nitrospirota</taxon>
        <taxon>Thermodesulfovibrionia</taxon>
        <taxon>Thermodesulfovibrionales</taxon>
        <taxon>Candidatus Magnetobacteriaceae</taxon>
        <taxon>Candidatus Magnetobacterium</taxon>
    </lineage>
</organism>
<dbReference type="EMBL" id="LACI01000031">
    <property type="protein sequence ID" value="KJU87752.1"/>
    <property type="molecule type" value="Genomic_DNA"/>
</dbReference>
<proteinExistence type="predicted"/>
<dbReference type="InterPro" id="IPR018274">
    <property type="entry name" value="PEP_util_AS"/>
</dbReference>
<dbReference type="Proteomes" id="UP000033423">
    <property type="component" value="Unassembled WGS sequence"/>
</dbReference>
<dbReference type="Gene3D" id="3.30.470.20">
    <property type="entry name" value="ATP-grasp fold, B domain"/>
    <property type="match status" value="1"/>
</dbReference>
<evidence type="ECO:0000259" key="1">
    <source>
        <dbReference type="Pfam" id="PF00391"/>
    </source>
</evidence>
<dbReference type="SUPFAM" id="SSF52009">
    <property type="entry name" value="Phosphohistidine domain"/>
    <property type="match status" value="1"/>
</dbReference>
<sequence length="267" mass="29123">MVYGNIGANSGSGVFFTHSPRVSQYLLRPCGDYAISVQGDDVVAGLVQTWPISALQAITEERPVEMSLERRYPVVYKRLVDVAHKLIYDRQWNPQDIEFTFEAPTVDDTYILQSRDMETSDKQGIKAFALTPESAMRLLGHGIGVSGGALSGRIVFSMADIERFRSLEPQTSLILVRRDTVPDDIREVSATDGLLTARGGATSHASIVAGRLGKTCVVGCADMVCIEREGRMSLKGRTMNAGDIISIDGYSGAIYDGPIEIREMNGI</sequence>
<name>A0A0F3H0V9_9BACT</name>
<evidence type="ECO:0000313" key="3">
    <source>
        <dbReference type="Proteomes" id="UP000033423"/>
    </source>
</evidence>
<dbReference type="PANTHER" id="PTHR22931:SF9">
    <property type="entry name" value="PYRUVATE, PHOSPHATE DIKINASE 1, CHLOROPLASTIC"/>
    <property type="match status" value="1"/>
</dbReference>
<reference evidence="2 3" key="1">
    <citation type="submission" date="2015-02" db="EMBL/GenBank/DDBJ databases">
        <title>Single-cell genomics of uncultivated deep-branching MTB reveals a conserved set of magnetosome genes.</title>
        <authorList>
            <person name="Kolinko S."/>
            <person name="Richter M."/>
            <person name="Glockner F.O."/>
            <person name="Brachmann A."/>
            <person name="Schuler D."/>
        </authorList>
    </citation>
    <scope>NUCLEOTIDE SEQUENCE [LARGE SCALE GENOMIC DNA]</scope>
    <source>
        <strain evidence="2">TM-1</strain>
    </source>
</reference>
<accession>A0A0F3H0V9</accession>
<gene>
    <name evidence="2" type="ORF">MBAV_000054</name>
</gene>
<protein>
    <submittedName>
        <fullName evidence="2">Pyruvate, phosphate dikinase</fullName>
    </submittedName>
</protein>